<dbReference type="AlphaFoldDB" id="A0A087UIH0"/>
<feature type="signal peptide" evidence="1">
    <location>
        <begin position="1"/>
        <end position="19"/>
    </location>
</feature>
<gene>
    <name evidence="2" type="ORF">X975_05990</name>
</gene>
<accession>A0A087UIH0</accession>
<proteinExistence type="predicted"/>
<name>A0A087UIH0_STEMI</name>
<keyword evidence="3" id="KW-1185">Reference proteome</keyword>
<evidence type="ECO:0000313" key="2">
    <source>
        <dbReference type="EMBL" id="KFM77159.1"/>
    </source>
</evidence>
<dbReference type="EMBL" id="KK119954">
    <property type="protein sequence ID" value="KFM77159.1"/>
    <property type="molecule type" value="Genomic_DNA"/>
</dbReference>
<dbReference type="OrthoDB" id="6411972at2759"/>
<evidence type="ECO:0000256" key="1">
    <source>
        <dbReference type="SAM" id="SignalP"/>
    </source>
</evidence>
<feature type="non-terminal residue" evidence="2">
    <location>
        <position position="202"/>
    </location>
</feature>
<dbReference type="Proteomes" id="UP000054359">
    <property type="component" value="Unassembled WGS sequence"/>
</dbReference>
<reference evidence="2 3" key="1">
    <citation type="submission" date="2013-11" db="EMBL/GenBank/DDBJ databases">
        <title>Genome sequencing of Stegodyphus mimosarum.</title>
        <authorList>
            <person name="Bechsgaard J."/>
        </authorList>
    </citation>
    <scope>NUCLEOTIDE SEQUENCE [LARGE SCALE GENOMIC DNA]</scope>
</reference>
<organism evidence="2 3">
    <name type="scientific">Stegodyphus mimosarum</name>
    <name type="common">African social velvet spider</name>
    <dbReference type="NCBI Taxonomy" id="407821"/>
    <lineage>
        <taxon>Eukaryota</taxon>
        <taxon>Metazoa</taxon>
        <taxon>Ecdysozoa</taxon>
        <taxon>Arthropoda</taxon>
        <taxon>Chelicerata</taxon>
        <taxon>Arachnida</taxon>
        <taxon>Araneae</taxon>
        <taxon>Araneomorphae</taxon>
        <taxon>Entelegynae</taxon>
        <taxon>Eresoidea</taxon>
        <taxon>Eresidae</taxon>
        <taxon>Stegodyphus</taxon>
    </lineage>
</organism>
<keyword evidence="1" id="KW-0732">Signal</keyword>
<sequence length="202" mass="23215">MLLYVSLAAVAMALSSVAAQDEEFCPLVGLFTCSHLVDVTKEDIGYDENEEVLDKKCGETTPFMKCLVQTAQKCSGHTENHFYQYFKDQYDTLLKLCDKNDDLRKRYLNNAKCLNKHKKEVDKKCGELFDFNMIDDLDKNLCAKLKGNFKCTFDEADKKCGKEASDVLKEIMQSTTTFLDKNCNKLKLSDLRILRSMPHRLY</sequence>
<feature type="chain" id="PRO_5001830612" description="DUF19 domain-containing protein" evidence="1">
    <location>
        <begin position="20"/>
        <end position="202"/>
    </location>
</feature>
<dbReference type="PANTHER" id="PTHR33964:SF1">
    <property type="entry name" value="RE45066P"/>
    <property type="match status" value="1"/>
</dbReference>
<dbReference type="PANTHER" id="PTHR33964">
    <property type="entry name" value="RE45066P-RELATED"/>
    <property type="match status" value="1"/>
</dbReference>
<evidence type="ECO:0008006" key="4">
    <source>
        <dbReference type="Google" id="ProtNLM"/>
    </source>
</evidence>
<evidence type="ECO:0000313" key="3">
    <source>
        <dbReference type="Proteomes" id="UP000054359"/>
    </source>
</evidence>
<protein>
    <recommendedName>
        <fullName evidence="4">DUF19 domain-containing protein</fullName>
    </recommendedName>
</protein>